<comment type="PTM">
    <text evidence="18">Binds 2 heme c groups covalently per subunit.</text>
</comment>
<keyword evidence="12 17" id="KW-0249">Electron transport</keyword>
<dbReference type="InterPro" id="IPR009056">
    <property type="entry name" value="Cyt_c-like_dom"/>
</dbReference>
<keyword evidence="7 17" id="KW-0679">Respiratory chain</keyword>
<proteinExistence type="predicted"/>
<evidence type="ECO:0000313" key="22">
    <source>
        <dbReference type="EMBL" id="GII21979.1"/>
    </source>
</evidence>
<name>A0A8J3X047_9ACTN</name>
<evidence type="ECO:0000256" key="5">
    <source>
        <dbReference type="ARBA" id="ARBA00022475"/>
    </source>
</evidence>
<feature type="binding site" description="axial binding residue" evidence="19">
    <location>
        <position position="189"/>
    </location>
    <ligand>
        <name>heme c</name>
        <dbReference type="ChEBI" id="CHEBI:61717"/>
        <label>2</label>
    </ligand>
    <ligandPart>
        <name>Fe</name>
        <dbReference type="ChEBI" id="CHEBI:18248"/>
    </ligandPart>
</feature>
<dbReference type="EC" id="7.1.1.8" evidence="2 17"/>
<keyword evidence="6 17" id="KW-0349">Heme</keyword>
<accession>A0A8J3X047</accession>
<dbReference type="PANTHER" id="PTHR33751">
    <property type="entry name" value="CBB3-TYPE CYTOCHROME C OXIDASE SUBUNIT FIXP"/>
    <property type="match status" value="1"/>
</dbReference>
<keyword evidence="14 17" id="KW-0408">Iron</keyword>
<evidence type="ECO:0000256" key="18">
    <source>
        <dbReference type="PIRSR" id="PIRSR000007-50"/>
    </source>
</evidence>
<comment type="subunit">
    <text evidence="17">The cytochrome bc1 complex is composed of a cytochrome b (QcrB), the Rieske iron-sulfur protein (QcrA) and a diheme cytochrome c (QcrC) subunit.</text>
</comment>
<feature type="binding site" description="axial binding residue" evidence="19">
    <location>
        <position position="93"/>
    </location>
    <ligand>
        <name>heme c</name>
        <dbReference type="ChEBI" id="CHEBI:61717"/>
        <label>1</label>
    </ligand>
    <ligandPart>
        <name>Fe</name>
        <dbReference type="ChEBI" id="CHEBI:18248"/>
    </ligandPart>
</feature>
<keyword evidence="10" id="KW-0677">Repeat</keyword>
<dbReference type="SUPFAM" id="SSF46626">
    <property type="entry name" value="Cytochrome c"/>
    <property type="match status" value="2"/>
</dbReference>
<evidence type="ECO:0000256" key="1">
    <source>
        <dbReference type="ARBA" id="ARBA00004651"/>
    </source>
</evidence>
<evidence type="ECO:0000256" key="16">
    <source>
        <dbReference type="ARBA" id="ARBA00029351"/>
    </source>
</evidence>
<dbReference type="InterPro" id="IPR050597">
    <property type="entry name" value="Cytochrome_c_Oxidase_Subunit"/>
</dbReference>
<dbReference type="GO" id="GO:0008121">
    <property type="term" value="F:quinol-cytochrome-c reductase activity"/>
    <property type="evidence" value="ECO:0007669"/>
    <property type="project" value="UniProtKB-UniRule"/>
</dbReference>
<dbReference type="EMBL" id="BOON01000015">
    <property type="protein sequence ID" value="GII21979.1"/>
    <property type="molecule type" value="Genomic_DNA"/>
</dbReference>
<feature type="region of interest" description="Disordered" evidence="20">
    <location>
        <begin position="1"/>
        <end position="25"/>
    </location>
</feature>
<reference evidence="22" key="1">
    <citation type="submission" date="2021-01" db="EMBL/GenBank/DDBJ databases">
        <title>Whole genome shotgun sequence of Planosporangium mesophilum NBRC 109066.</title>
        <authorList>
            <person name="Komaki H."/>
            <person name="Tamura T."/>
        </authorList>
    </citation>
    <scope>NUCLEOTIDE SEQUENCE</scope>
    <source>
        <strain evidence="22">NBRC 109066</strain>
    </source>
</reference>
<dbReference type="PIRSF" id="PIRSF000007">
    <property type="entry name" value="Ubiq_cycred_cyc"/>
    <property type="match status" value="1"/>
</dbReference>
<evidence type="ECO:0000256" key="10">
    <source>
        <dbReference type="ARBA" id="ARBA00022737"/>
    </source>
</evidence>
<evidence type="ECO:0000256" key="9">
    <source>
        <dbReference type="ARBA" id="ARBA00022723"/>
    </source>
</evidence>
<evidence type="ECO:0000256" key="19">
    <source>
        <dbReference type="PIRSR" id="PIRSR000007-51"/>
    </source>
</evidence>
<comment type="caution">
    <text evidence="22">The sequence shown here is derived from an EMBL/GenBank/DDBJ whole genome shotgun (WGS) entry which is preliminary data.</text>
</comment>
<evidence type="ECO:0000256" key="11">
    <source>
        <dbReference type="ARBA" id="ARBA00022967"/>
    </source>
</evidence>
<evidence type="ECO:0000256" key="2">
    <source>
        <dbReference type="ARBA" id="ARBA00012951"/>
    </source>
</evidence>
<comment type="subcellular location">
    <subcellularLocation>
        <location evidence="1 17">Cell membrane</location>
        <topology evidence="1 17">Multi-pass membrane protein</topology>
    </subcellularLocation>
</comment>
<keyword evidence="8 17" id="KW-0812">Transmembrane</keyword>
<evidence type="ECO:0000313" key="23">
    <source>
        <dbReference type="Proteomes" id="UP000599074"/>
    </source>
</evidence>
<feature type="binding site" description="covalent" evidence="18">
    <location>
        <position position="188"/>
    </location>
    <ligand>
        <name>heme c</name>
        <dbReference type="ChEBI" id="CHEBI:61717"/>
        <label>2</label>
    </ligand>
</feature>
<evidence type="ECO:0000256" key="17">
    <source>
        <dbReference type="PIRNR" id="PIRNR000007"/>
    </source>
</evidence>
<evidence type="ECO:0000256" key="3">
    <source>
        <dbReference type="ARBA" id="ARBA00017819"/>
    </source>
</evidence>
<evidence type="ECO:0000256" key="12">
    <source>
        <dbReference type="ARBA" id="ARBA00022982"/>
    </source>
</evidence>
<gene>
    <name evidence="22" type="ORF">Pme01_15760</name>
</gene>
<evidence type="ECO:0000256" key="4">
    <source>
        <dbReference type="ARBA" id="ARBA00022448"/>
    </source>
</evidence>
<evidence type="ECO:0000256" key="7">
    <source>
        <dbReference type="ARBA" id="ARBA00022660"/>
    </source>
</evidence>
<feature type="transmembrane region" description="Helical" evidence="17">
    <location>
        <begin position="42"/>
        <end position="62"/>
    </location>
</feature>
<comment type="catalytic activity">
    <reaction evidence="16 17">
        <text>a quinol + 2 Fe(III)-[cytochrome c](out) = a quinone + 2 Fe(II)-[cytochrome c](out) + 2 H(+)(out)</text>
        <dbReference type="Rhea" id="RHEA:11484"/>
        <dbReference type="Rhea" id="RHEA-COMP:10350"/>
        <dbReference type="Rhea" id="RHEA-COMP:14399"/>
        <dbReference type="ChEBI" id="CHEBI:15378"/>
        <dbReference type="ChEBI" id="CHEBI:24646"/>
        <dbReference type="ChEBI" id="CHEBI:29033"/>
        <dbReference type="ChEBI" id="CHEBI:29034"/>
        <dbReference type="ChEBI" id="CHEBI:132124"/>
        <dbReference type="EC" id="7.1.1.8"/>
    </reaction>
</comment>
<evidence type="ECO:0000256" key="6">
    <source>
        <dbReference type="ARBA" id="ARBA00022617"/>
    </source>
</evidence>
<keyword evidence="13 17" id="KW-1133">Transmembrane helix</keyword>
<evidence type="ECO:0000256" key="20">
    <source>
        <dbReference type="SAM" id="MobiDB-lite"/>
    </source>
</evidence>
<protein>
    <recommendedName>
        <fullName evidence="3 17">Cytochrome bc1 complex cytochrome c subunit</fullName>
        <ecNumber evidence="2 17">7.1.1.8</ecNumber>
    </recommendedName>
</protein>
<evidence type="ECO:0000256" key="14">
    <source>
        <dbReference type="ARBA" id="ARBA00023004"/>
    </source>
</evidence>
<dbReference type="PANTHER" id="PTHR33751:SF13">
    <property type="entry name" value="CYTOCHROME BC1 COMPLEX CYTOCHROME C SUBUNIT"/>
    <property type="match status" value="1"/>
</dbReference>
<feature type="binding site" description="covalent" evidence="18">
    <location>
        <position position="89"/>
    </location>
    <ligand>
        <name>heme c</name>
        <dbReference type="ChEBI" id="CHEBI:61717"/>
        <label>1</label>
    </ligand>
</feature>
<dbReference type="GO" id="GO:0020037">
    <property type="term" value="F:heme binding"/>
    <property type="evidence" value="ECO:0007669"/>
    <property type="project" value="UniProtKB-UniRule"/>
</dbReference>
<sequence length="291" mass="30837">MTTKVEDMSFDDSAGAAGPPREVRRGRLLAGPVRKSRLRRRVFAGLRLAAALAIVGGTYTAFAPGSQAQDTPKLSDAAQIGKRQYDQSCATCHGPNAQGVEGRGPSLIGVGSANVEFQVETGRMPAARPQQAQVERKQPMFTTAQAQQIGAYIQELGGGPQLPSGENLRAGGDVAEGGRLFRVNCASCHAFSANGGALSSGKFAPSLEPSTDRQIYAAMLSGPQNMPVFGDNQLTPQEKRDIIAYIQYQKHDKDPGGFGLARYGPVPEALVIFLVGMVSIMFVTIWIAGKS</sequence>
<dbReference type="Pfam" id="PF13442">
    <property type="entry name" value="Cytochrome_CBB3"/>
    <property type="match status" value="1"/>
</dbReference>
<keyword evidence="23" id="KW-1185">Reference proteome</keyword>
<feature type="domain" description="Cytochrome c" evidence="21">
    <location>
        <begin position="172"/>
        <end position="250"/>
    </location>
</feature>
<keyword evidence="15 17" id="KW-0472">Membrane</keyword>
<dbReference type="Proteomes" id="UP000599074">
    <property type="component" value="Unassembled WGS sequence"/>
</dbReference>
<dbReference type="InterPro" id="IPR036909">
    <property type="entry name" value="Cyt_c-like_dom_sf"/>
</dbReference>
<dbReference type="GO" id="GO:0005506">
    <property type="term" value="F:iron ion binding"/>
    <property type="evidence" value="ECO:0007669"/>
    <property type="project" value="UniProtKB-UniRule"/>
</dbReference>
<dbReference type="PROSITE" id="PS51007">
    <property type="entry name" value="CYTC"/>
    <property type="match status" value="2"/>
</dbReference>
<dbReference type="AlphaFoldDB" id="A0A8J3X047"/>
<keyword evidence="9 17" id="KW-0479">Metal-binding</keyword>
<dbReference type="InterPro" id="IPR009152">
    <property type="entry name" value="bc1_cytC-su"/>
</dbReference>
<evidence type="ECO:0000256" key="13">
    <source>
        <dbReference type="ARBA" id="ARBA00022989"/>
    </source>
</evidence>
<dbReference type="GO" id="GO:0005886">
    <property type="term" value="C:plasma membrane"/>
    <property type="evidence" value="ECO:0007669"/>
    <property type="project" value="UniProtKB-SubCell"/>
</dbReference>
<keyword evidence="4 17" id="KW-0813">Transport</keyword>
<feature type="binding site" description="covalent" evidence="18">
    <location>
        <position position="92"/>
    </location>
    <ligand>
        <name>heme c</name>
        <dbReference type="ChEBI" id="CHEBI:61717"/>
        <label>1</label>
    </ligand>
</feature>
<evidence type="ECO:0000256" key="15">
    <source>
        <dbReference type="ARBA" id="ARBA00023136"/>
    </source>
</evidence>
<keyword evidence="11 17" id="KW-1278">Translocase</keyword>
<feature type="binding site" description="covalent" evidence="18">
    <location>
        <position position="185"/>
    </location>
    <ligand>
        <name>heme c</name>
        <dbReference type="ChEBI" id="CHEBI:61717"/>
        <label>2</label>
    </ligand>
</feature>
<dbReference type="Gene3D" id="1.10.760.10">
    <property type="entry name" value="Cytochrome c-like domain"/>
    <property type="match status" value="2"/>
</dbReference>
<feature type="domain" description="Cytochrome c" evidence="21">
    <location>
        <begin position="76"/>
        <end position="157"/>
    </location>
</feature>
<evidence type="ECO:0000259" key="21">
    <source>
        <dbReference type="PROSITE" id="PS51007"/>
    </source>
</evidence>
<evidence type="ECO:0000256" key="8">
    <source>
        <dbReference type="ARBA" id="ARBA00022692"/>
    </source>
</evidence>
<dbReference type="Pfam" id="PF00034">
    <property type="entry name" value="Cytochrom_C"/>
    <property type="match status" value="1"/>
</dbReference>
<keyword evidence="5 17" id="KW-1003">Cell membrane</keyword>
<feature type="transmembrane region" description="Helical" evidence="17">
    <location>
        <begin position="269"/>
        <end position="289"/>
    </location>
</feature>
<organism evidence="22 23">
    <name type="scientific">Planosporangium mesophilum</name>
    <dbReference type="NCBI Taxonomy" id="689768"/>
    <lineage>
        <taxon>Bacteria</taxon>
        <taxon>Bacillati</taxon>
        <taxon>Actinomycetota</taxon>
        <taxon>Actinomycetes</taxon>
        <taxon>Micromonosporales</taxon>
        <taxon>Micromonosporaceae</taxon>
        <taxon>Planosporangium</taxon>
    </lineage>
</organism>